<proteinExistence type="predicted"/>
<feature type="transmembrane region" description="Helical" evidence="1">
    <location>
        <begin position="296"/>
        <end position="315"/>
    </location>
</feature>
<evidence type="ECO:0000313" key="2">
    <source>
        <dbReference type="EMBL" id="KAH7131269.1"/>
    </source>
</evidence>
<keyword evidence="1" id="KW-0812">Transmembrane</keyword>
<keyword evidence="3" id="KW-1185">Reference proteome</keyword>
<evidence type="ECO:0000313" key="3">
    <source>
        <dbReference type="Proteomes" id="UP000738349"/>
    </source>
</evidence>
<dbReference type="Proteomes" id="UP000738349">
    <property type="component" value="Unassembled WGS sequence"/>
</dbReference>
<name>A0A9P9IUE6_9HYPO</name>
<feature type="transmembrane region" description="Helical" evidence="1">
    <location>
        <begin position="180"/>
        <end position="203"/>
    </location>
</feature>
<feature type="transmembrane region" description="Helical" evidence="1">
    <location>
        <begin position="330"/>
        <end position="352"/>
    </location>
</feature>
<dbReference type="EMBL" id="JAGMUV010000017">
    <property type="protein sequence ID" value="KAH7131269.1"/>
    <property type="molecule type" value="Genomic_DNA"/>
</dbReference>
<dbReference type="AlphaFoldDB" id="A0A9P9IUE6"/>
<evidence type="ECO:0000256" key="1">
    <source>
        <dbReference type="SAM" id="Phobius"/>
    </source>
</evidence>
<protein>
    <submittedName>
        <fullName evidence="2">Uncharacterized protein</fullName>
    </submittedName>
</protein>
<reference evidence="2" key="1">
    <citation type="journal article" date="2021" name="Nat. Commun.">
        <title>Genetic determinants of endophytism in the Arabidopsis root mycobiome.</title>
        <authorList>
            <person name="Mesny F."/>
            <person name="Miyauchi S."/>
            <person name="Thiergart T."/>
            <person name="Pickel B."/>
            <person name="Atanasova L."/>
            <person name="Karlsson M."/>
            <person name="Huettel B."/>
            <person name="Barry K.W."/>
            <person name="Haridas S."/>
            <person name="Chen C."/>
            <person name="Bauer D."/>
            <person name="Andreopoulos W."/>
            <person name="Pangilinan J."/>
            <person name="LaButti K."/>
            <person name="Riley R."/>
            <person name="Lipzen A."/>
            <person name="Clum A."/>
            <person name="Drula E."/>
            <person name="Henrissat B."/>
            <person name="Kohler A."/>
            <person name="Grigoriev I.V."/>
            <person name="Martin F.M."/>
            <person name="Hacquard S."/>
        </authorList>
    </citation>
    <scope>NUCLEOTIDE SEQUENCE</scope>
    <source>
        <strain evidence="2">MPI-CAGE-AT-0147</strain>
    </source>
</reference>
<dbReference type="PANTHER" id="PTHR35043">
    <property type="entry name" value="TRANSCRIPTION FACTOR DOMAIN-CONTAINING PROTEIN"/>
    <property type="match status" value="1"/>
</dbReference>
<feature type="transmembrane region" description="Helical" evidence="1">
    <location>
        <begin position="438"/>
        <end position="460"/>
    </location>
</feature>
<feature type="transmembrane region" description="Helical" evidence="1">
    <location>
        <begin position="156"/>
        <end position="174"/>
    </location>
</feature>
<gene>
    <name evidence="2" type="ORF">EDB81DRAFT_808234</name>
</gene>
<keyword evidence="1" id="KW-0472">Membrane</keyword>
<organism evidence="2 3">
    <name type="scientific">Dactylonectria macrodidyma</name>
    <dbReference type="NCBI Taxonomy" id="307937"/>
    <lineage>
        <taxon>Eukaryota</taxon>
        <taxon>Fungi</taxon>
        <taxon>Dikarya</taxon>
        <taxon>Ascomycota</taxon>
        <taxon>Pezizomycotina</taxon>
        <taxon>Sordariomycetes</taxon>
        <taxon>Hypocreomycetidae</taxon>
        <taxon>Hypocreales</taxon>
        <taxon>Nectriaceae</taxon>
        <taxon>Dactylonectria</taxon>
    </lineage>
</organism>
<comment type="caution">
    <text evidence="2">The sequence shown here is derived from an EMBL/GenBank/DDBJ whole genome shotgun (WGS) entry which is preliminary data.</text>
</comment>
<feature type="transmembrane region" description="Helical" evidence="1">
    <location>
        <begin position="21"/>
        <end position="39"/>
    </location>
</feature>
<accession>A0A9P9IUE6</accession>
<sequence>MTSNNTEFAGWTPSPDGRGTYDIILTCLITTTLCCWTSVYPNIPGPHDGDWANFRDRLGLAFLGLLGPDFIIVLAIGQKSSAQRSVRKFRLEGHRDWTMAHAFFADMGGFVLKAHDLERTIPLNAEQVFYLVQKGFIGYPIMTIEELKDRDKSDGLARLLTVCQSTWFVISLIARAIEGLAITTMELTTLSFVINLFGTAWCWKDKLSDARTTITLETPATIDEILATGGARAQQPYYQTPLDFISRDETALNLVWQYYNELGRKIFFSPFSRRNSNPWDRIPGDIFLRMEFNLELVGVAFILAFSAVFLLAWHFDFPSTAELIFWRASSIYMITYGMLGALWMELAMWIFIPQSRAAEGLLPSALEESSSEHPFRKWHQYLQDWWKNYRRGTHHHPVSETDRDLLVELEVINKKVPGFLSRSHNISPDKDPNMQVQIGFLIVTSILCGFYCIFRAYILIEDVIGLRSLPKSAYQTVNWLTFLPHI</sequence>
<dbReference type="PANTHER" id="PTHR35043:SF8">
    <property type="entry name" value="DUF4220 DOMAIN-CONTAINING PROTEIN"/>
    <property type="match status" value="1"/>
</dbReference>
<feature type="transmembrane region" description="Helical" evidence="1">
    <location>
        <begin position="59"/>
        <end position="77"/>
    </location>
</feature>
<dbReference type="OrthoDB" id="3061561at2759"/>
<keyword evidence="1" id="KW-1133">Transmembrane helix</keyword>